<protein>
    <recommendedName>
        <fullName evidence="4">Secreted protein</fullName>
    </recommendedName>
</protein>
<keyword evidence="3" id="KW-1185">Reference proteome</keyword>
<name>A0ABR4JW51_9EURO</name>
<gene>
    <name evidence="2" type="ORF">BJX68DRAFT_150293</name>
</gene>
<dbReference type="EMBL" id="JBFXLR010000042">
    <property type="protein sequence ID" value="KAL2844248.1"/>
    <property type="molecule type" value="Genomic_DNA"/>
</dbReference>
<evidence type="ECO:0008006" key="4">
    <source>
        <dbReference type="Google" id="ProtNLM"/>
    </source>
</evidence>
<accession>A0ABR4JW51</accession>
<evidence type="ECO:0000313" key="2">
    <source>
        <dbReference type="EMBL" id="KAL2844248.1"/>
    </source>
</evidence>
<reference evidence="2 3" key="1">
    <citation type="submission" date="2024-07" db="EMBL/GenBank/DDBJ databases">
        <title>Section-level genome sequencing and comparative genomics of Aspergillus sections Usti and Cavernicolus.</title>
        <authorList>
            <consortium name="Lawrence Berkeley National Laboratory"/>
            <person name="Nybo J.L."/>
            <person name="Vesth T.C."/>
            <person name="Theobald S."/>
            <person name="Frisvad J.C."/>
            <person name="Larsen T.O."/>
            <person name="Kjaerboelling I."/>
            <person name="Rothschild-Mancinelli K."/>
            <person name="Lyhne E.K."/>
            <person name="Kogle M.E."/>
            <person name="Barry K."/>
            <person name="Clum A."/>
            <person name="Na H."/>
            <person name="Ledsgaard L."/>
            <person name="Lin J."/>
            <person name="Lipzen A."/>
            <person name="Kuo A."/>
            <person name="Riley R."/>
            <person name="Mondo S."/>
            <person name="LaButti K."/>
            <person name="Haridas S."/>
            <person name="Pangalinan J."/>
            <person name="Salamov A.A."/>
            <person name="Simmons B.A."/>
            <person name="Magnuson J.K."/>
            <person name="Chen J."/>
            <person name="Drula E."/>
            <person name="Henrissat B."/>
            <person name="Wiebenga A."/>
            <person name="Lubbers R.J."/>
            <person name="Gomes A.C."/>
            <person name="Macurrencykelacurrency M.R."/>
            <person name="Stajich J."/>
            <person name="Grigoriev I.V."/>
            <person name="Mortensen U.H."/>
            <person name="De vries R.P."/>
            <person name="Baker S.E."/>
            <person name="Andersen M.R."/>
        </authorList>
    </citation>
    <scope>NUCLEOTIDE SEQUENCE [LARGE SCALE GENOMIC DNA]</scope>
    <source>
        <strain evidence="2 3">CBS 756.74</strain>
    </source>
</reference>
<sequence length="79" mass="8441">MARVIALLWLASRPLLHSSSGSSTHIGLISFVSRTIPASGQGTNSARKMALSGVLPCPSGLNSQYQRLSRLRCHKPPSQ</sequence>
<comment type="caution">
    <text evidence="2">The sequence shown here is derived from an EMBL/GenBank/DDBJ whole genome shotgun (WGS) entry which is preliminary data.</text>
</comment>
<organism evidence="2 3">
    <name type="scientific">Aspergillus pseudodeflectus</name>
    <dbReference type="NCBI Taxonomy" id="176178"/>
    <lineage>
        <taxon>Eukaryota</taxon>
        <taxon>Fungi</taxon>
        <taxon>Dikarya</taxon>
        <taxon>Ascomycota</taxon>
        <taxon>Pezizomycotina</taxon>
        <taxon>Eurotiomycetes</taxon>
        <taxon>Eurotiomycetidae</taxon>
        <taxon>Eurotiales</taxon>
        <taxon>Aspergillaceae</taxon>
        <taxon>Aspergillus</taxon>
        <taxon>Aspergillus subgen. Nidulantes</taxon>
    </lineage>
</organism>
<feature type="signal peptide" evidence="1">
    <location>
        <begin position="1"/>
        <end position="21"/>
    </location>
</feature>
<proteinExistence type="predicted"/>
<evidence type="ECO:0000256" key="1">
    <source>
        <dbReference type="SAM" id="SignalP"/>
    </source>
</evidence>
<evidence type="ECO:0000313" key="3">
    <source>
        <dbReference type="Proteomes" id="UP001610444"/>
    </source>
</evidence>
<dbReference type="Proteomes" id="UP001610444">
    <property type="component" value="Unassembled WGS sequence"/>
</dbReference>
<dbReference type="RefSeq" id="XP_070896030.1">
    <property type="nucleotide sequence ID" value="XM_071036661.1"/>
</dbReference>
<keyword evidence="1" id="KW-0732">Signal</keyword>
<dbReference type="GeneID" id="98151825"/>
<feature type="chain" id="PRO_5045910188" description="Secreted protein" evidence="1">
    <location>
        <begin position="22"/>
        <end position="79"/>
    </location>
</feature>